<dbReference type="EMBL" id="BBNQ01000008">
    <property type="protein sequence ID" value="GAL62816.1"/>
    <property type="molecule type" value="Genomic_DNA"/>
</dbReference>
<evidence type="ECO:0000313" key="4">
    <source>
        <dbReference type="Proteomes" id="UP000029644"/>
    </source>
</evidence>
<evidence type="ECO:0008006" key="6">
    <source>
        <dbReference type="Google" id="ProtNLM"/>
    </source>
</evidence>
<keyword evidence="1" id="KW-0732">Signal</keyword>
<proteinExistence type="predicted"/>
<dbReference type="EMBL" id="SORL01000008">
    <property type="protein sequence ID" value="TDY62678.1"/>
    <property type="molecule type" value="Genomic_DNA"/>
</dbReference>
<accession>A0A090VDH1</accession>
<sequence>MKLLSSVFCIIFLISCSSDTVTENPYLPNYSFNTGSLINTNLPEYSQLKFAANSIILQSPYGINGVVLYYAGGDNYNAFELTDPNHQLSSCSTLSVNGIIATCDCDDGNSYDLLNGIKMEGTTGTYPLIRYRVEVSGSLIRIYNN</sequence>
<keyword evidence="5" id="KW-1185">Reference proteome</keyword>
<dbReference type="AlphaFoldDB" id="A0A090VDH1"/>
<dbReference type="OrthoDB" id="1201186at2"/>
<evidence type="ECO:0000313" key="3">
    <source>
        <dbReference type="EMBL" id="TDY62678.1"/>
    </source>
</evidence>
<name>A0A090VDH1_9FLAO</name>
<feature type="chain" id="PRO_5010408314" description="Rieske domain-containing protein" evidence="1">
    <location>
        <begin position="21"/>
        <end position="145"/>
    </location>
</feature>
<feature type="signal peptide" evidence="1">
    <location>
        <begin position="1"/>
        <end position="20"/>
    </location>
</feature>
<reference evidence="2 4" key="1">
    <citation type="journal article" date="2014" name="Genome Announc.">
        <title>Draft Genome Sequences of Marine Flavobacterium Algibacter lectus Strains SS8 and NR4.</title>
        <authorList>
            <person name="Takatani N."/>
            <person name="Nakanishi M."/>
            <person name="Meirelles P."/>
            <person name="Mino S."/>
            <person name="Suda W."/>
            <person name="Oshima K."/>
            <person name="Hattori M."/>
            <person name="Ohkuma M."/>
            <person name="Hosokawa M."/>
            <person name="Miyashita K."/>
            <person name="Thompson F.L."/>
            <person name="Niwa A."/>
            <person name="Sawabe T."/>
            <person name="Sawabe T."/>
        </authorList>
    </citation>
    <scope>NUCLEOTIDE SEQUENCE [LARGE SCALE GENOMIC DNA]</scope>
    <source>
        <strain evidence="2 4">JCM 19300</strain>
    </source>
</reference>
<organism evidence="2 4">
    <name type="scientific">Algibacter lectus</name>
    <dbReference type="NCBI Taxonomy" id="221126"/>
    <lineage>
        <taxon>Bacteria</taxon>
        <taxon>Pseudomonadati</taxon>
        <taxon>Bacteroidota</taxon>
        <taxon>Flavobacteriia</taxon>
        <taxon>Flavobacteriales</taxon>
        <taxon>Flavobacteriaceae</taxon>
        <taxon>Algibacter</taxon>
    </lineage>
</organism>
<evidence type="ECO:0000256" key="1">
    <source>
        <dbReference type="SAM" id="SignalP"/>
    </source>
</evidence>
<dbReference type="Proteomes" id="UP000294824">
    <property type="component" value="Unassembled WGS sequence"/>
</dbReference>
<dbReference type="PROSITE" id="PS51257">
    <property type="entry name" value="PROKAR_LIPOPROTEIN"/>
    <property type="match status" value="1"/>
</dbReference>
<accession>A0A4R8MCJ0</accession>
<gene>
    <name evidence="3" type="ORF">DFQ06_2527</name>
    <name evidence="2" type="ORF">JCM19300_3384</name>
</gene>
<evidence type="ECO:0000313" key="5">
    <source>
        <dbReference type="Proteomes" id="UP000294824"/>
    </source>
</evidence>
<protein>
    <recommendedName>
        <fullName evidence="6">Rieske domain-containing protein</fullName>
    </recommendedName>
</protein>
<reference evidence="3 5" key="2">
    <citation type="submission" date="2019-03" db="EMBL/GenBank/DDBJ databases">
        <title>Genomic Encyclopedia of Type Strains, Phase III (KMG-III): the genomes of soil and plant-associated and newly described type strains.</title>
        <authorList>
            <person name="Whitman W."/>
        </authorList>
    </citation>
    <scope>NUCLEOTIDE SEQUENCE [LARGE SCALE GENOMIC DNA]</scope>
    <source>
        <strain evidence="3 5">CECT 8301</strain>
    </source>
</reference>
<dbReference type="Proteomes" id="UP000029644">
    <property type="component" value="Unassembled WGS sequence"/>
</dbReference>
<evidence type="ECO:0000313" key="2">
    <source>
        <dbReference type="EMBL" id="GAL62816.1"/>
    </source>
</evidence>
<dbReference type="RefSeq" id="WP_042504678.1">
    <property type="nucleotide sequence ID" value="NZ_BBNQ01000008.1"/>
</dbReference>
<comment type="caution">
    <text evidence="2">The sequence shown here is derived from an EMBL/GenBank/DDBJ whole genome shotgun (WGS) entry which is preliminary data.</text>
</comment>